<reference evidence="9 10" key="1">
    <citation type="submission" date="2019-07" db="EMBL/GenBank/DDBJ databases">
        <title>The pathways for chlorine oxyanion respiration interact through the shared metabolite chlorate.</title>
        <authorList>
            <person name="Barnum T.P."/>
            <person name="Cheng Y."/>
            <person name="Hill K.A."/>
            <person name="Lucas L.N."/>
            <person name="Carlson H.K."/>
            <person name="Coates J.D."/>
        </authorList>
    </citation>
    <scope>NUCLEOTIDE SEQUENCE [LARGE SCALE GENOMIC DNA]</scope>
    <source>
        <strain evidence="9">UCB</strain>
    </source>
</reference>
<dbReference type="SUPFAM" id="SSF55120">
    <property type="entry name" value="Pseudouridine synthase"/>
    <property type="match status" value="1"/>
</dbReference>
<dbReference type="InterPro" id="IPR006145">
    <property type="entry name" value="PsdUridine_synth_RsuA/RluA"/>
</dbReference>
<evidence type="ECO:0000256" key="7">
    <source>
        <dbReference type="RuleBase" id="RU003887"/>
    </source>
</evidence>
<dbReference type="PROSITE" id="PS01149">
    <property type="entry name" value="PSI_RSU"/>
    <property type="match status" value="1"/>
</dbReference>
<dbReference type="SUPFAM" id="SSF55174">
    <property type="entry name" value="Alpha-L RNA-binding motif"/>
    <property type="match status" value="1"/>
</dbReference>
<comment type="function">
    <text evidence="5">Responsible for synthesis of pseudouridine from uracil-516 in 16S ribosomal RNA.</text>
</comment>
<dbReference type="CDD" id="cd00165">
    <property type="entry name" value="S4"/>
    <property type="match status" value="1"/>
</dbReference>
<dbReference type="Pfam" id="PF01479">
    <property type="entry name" value="S4"/>
    <property type="match status" value="1"/>
</dbReference>
<dbReference type="GO" id="GO:0160136">
    <property type="term" value="F:16S rRNA pseudouridine(516) synthase activity"/>
    <property type="evidence" value="ECO:0007669"/>
    <property type="project" value="UniProtKB-EC"/>
</dbReference>
<dbReference type="GO" id="GO:0005829">
    <property type="term" value="C:cytosol"/>
    <property type="evidence" value="ECO:0007669"/>
    <property type="project" value="UniProtKB-ARBA"/>
</dbReference>
<sequence>MRLDQYLANGTGLSRKDAKRAITGKRVQVNGQLCRSTSANINTGDSVLLDGEPVTLPGELYLMLHKPAGVISATTDSNQPTALDLLPPELARQVHIAGRLDKDTTGLLLITSDGQWSHRVTSPRRDCPKTYRVQLAEPLTAEARQALEQGIQLNGEDTATRPAQVLACSEQEIELTISEGRYHQVKRMLAAVGNHVTALHRQRIGAIELDAGLAPGQFRELTRSEIDSV</sequence>
<dbReference type="Gene3D" id="3.10.290.10">
    <property type="entry name" value="RNA-binding S4 domain"/>
    <property type="match status" value="1"/>
</dbReference>
<dbReference type="PANTHER" id="PTHR47683:SF4">
    <property type="entry name" value="PSEUDOURIDINE SYNTHASE"/>
    <property type="match status" value="1"/>
</dbReference>
<dbReference type="FunFam" id="3.30.70.1560:FF:000001">
    <property type="entry name" value="Pseudouridine synthase"/>
    <property type="match status" value="1"/>
</dbReference>
<dbReference type="Gene3D" id="3.30.70.580">
    <property type="entry name" value="Pseudouridine synthase I, catalytic domain, N-terminal subdomain"/>
    <property type="match status" value="1"/>
</dbReference>
<dbReference type="SMART" id="SM00363">
    <property type="entry name" value="S4"/>
    <property type="match status" value="1"/>
</dbReference>
<feature type="domain" description="RNA-binding S4" evidence="8">
    <location>
        <begin position="1"/>
        <end position="61"/>
    </location>
</feature>
<evidence type="ECO:0000256" key="6">
    <source>
        <dbReference type="PROSITE-ProRule" id="PRU00182"/>
    </source>
</evidence>
<name>A0A558BB94_9GAMM</name>
<evidence type="ECO:0000256" key="3">
    <source>
        <dbReference type="ARBA" id="ARBA00023235"/>
    </source>
</evidence>
<evidence type="ECO:0000259" key="8">
    <source>
        <dbReference type="SMART" id="SM00363"/>
    </source>
</evidence>
<dbReference type="EMBL" id="VMRX01000019">
    <property type="protein sequence ID" value="TVT33770.1"/>
    <property type="molecule type" value="Genomic_DNA"/>
</dbReference>
<evidence type="ECO:0000256" key="5">
    <source>
        <dbReference type="ARBA" id="ARBA00037590"/>
    </source>
</evidence>
<dbReference type="PANTHER" id="PTHR47683">
    <property type="entry name" value="PSEUDOURIDINE SYNTHASE FAMILY PROTEIN-RELATED"/>
    <property type="match status" value="1"/>
</dbReference>
<dbReference type="PROSITE" id="PS50889">
    <property type="entry name" value="S4"/>
    <property type="match status" value="1"/>
</dbReference>
<evidence type="ECO:0000256" key="4">
    <source>
        <dbReference type="ARBA" id="ARBA00036749"/>
    </source>
</evidence>
<dbReference type="InterPro" id="IPR036986">
    <property type="entry name" value="S4_RNA-bd_sf"/>
</dbReference>
<evidence type="ECO:0000256" key="2">
    <source>
        <dbReference type="ARBA" id="ARBA00022884"/>
    </source>
</evidence>
<dbReference type="InterPro" id="IPR000748">
    <property type="entry name" value="PsdUridine_synth_RsuA/RluB/E/F"/>
</dbReference>
<evidence type="ECO:0000313" key="10">
    <source>
        <dbReference type="Proteomes" id="UP000319142"/>
    </source>
</evidence>
<dbReference type="AlphaFoldDB" id="A0A558BB94"/>
<dbReference type="InterPro" id="IPR020103">
    <property type="entry name" value="PsdUridine_synth_cat_dom_sf"/>
</dbReference>
<dbReference type="Pfam" id="PF00849">
    <property type="entry name" value="PseudoU_synth_2"/>
    <property type="match status" value="1"/>
</dbReference>
<dbReference type="Gene3D" id="3.30.70.1560">
    <property type="entry name" value="Alpha-L RNA-binding motif"/>
    <property type="match status" value="1"/>
</dbReference>
<dbReference type="NCBIfam" id="TIGR00093">
    <property type="entry name" value="pseudouridine synthase"/>
    <property type="match status" value="1"/>
</dbReference>
<organism evidence="9 10">
    <name type="scientific">Marinobacter vinifirmus</name>
    <dbReference type="NCBI Taxonomy" id="355591"/>
    <lineage>
        <taxon>Bacteria</taxon>
        <taxon>Pseudomonadati</taxon>
        <taxon>Pseudomonadota</taxon>
        <taxon>Gammaproteobacteria</taxon>
        <taxon>Pseudomonadales</taxon>
        <taxon>Marinobacteraceae</taxon>
        <taxon>Marinobacter</taxon>
    </lineage>
</organism>
<dbReference type="InterPro" id="IPR020094">
    <property type="entry name" value="TruA/RsuA/RluB/E/F_N"/>
</dbReference>
<protein>
    <recommendedName>
        <fullName evidence="7">Pseudouridine synthase</fullName>
        <ecNumber evidence="7">5.4.99.-</ecNumber>
    </recommendedName>
</protein>
<dbReference type="RefSeq" id="WP_022988496.1">
    <property type="nucleotide sequence ID" value="NZ_VMRX01000019.1"/>
</dbReference>
<dbReference type="InterPro" id="IPR002942">
    <property type="entry name" value="S4_RNA-bd"/>
</dbReference>
<evidence type="ECO:0000256" key="1">
    <source>
        <dbReference type="ARBA" id="ARBA00008348"/>
    </source>
</evidence>
<dbReference type="InterPro" id="IPR018496">
    <property type="entry name" value="PsdUridine_synth_RsuA/RluB_CS"/>
</dbReference>
<comment type="caution">
    <text evidence="9">The sequence shown here is derived from an EMBL/GenBank/DDBJ whole genome shotgun (WGS) entry which is preliminary data.</text>
</comment>
<dbReference type="GO" id="GO:0000455">
    <property type="term" value="P:enzyme-directed rRNA pseudouridine synthesis"/>
    <property type="evidence" value="ECO:0007669"/>
    <property type="project" value="UniProtKB-ARBA"/>
</dbReference>
<keyword evidence="2 6" id="KW-0694">RNA-binding</keyword>
<keyword evidence="3 7" id="KW-0413">Isomerase</keyword>
<comment type="catalytic activity">
    <reaction evidence="4">
        <text>uridine(516) in 16S rRNA = pseudouridine(516) in 16S rRNA</text>
        <dbReference type="Rhea" id="RHEA:38867"/>
        <dbReference type="Rhea" id="RHEA-COMP:10089"/>
        <dbReference type="Rhea" id="RHEA-COMP:10090"/>
        <dbReference type="ChEBI" id="CHEBI:65314"/>
        <dbReference type="ChEBI" id="CHEBI:65315"/>
        <dbReference type="EC" id="5.4.99.19"/>
    </reaction>
</comment>
<comment type="similarity">
    <text evidence="1 7">Belongs to the pseudouridine synthase RsuA family.</text>
</comment>
<evidence type="ECO:0000313" key="9">
    <source>
        <dbReference type="EMBL" id="TVT33770.1"/>
    </source>
</evidence>
<dbReference type="CDD" id="cd02553">
    <property type="entry name" value="PseudoU_synth_RsuA"/>
    <property type="match status" value="1"/>
</dbReference>
<dbReference type="EC" id="5.4.99.-" evidence="7"/>
<dbReference type="Proteomes" id="UP000319142">
    <property type="component" value="Unassembled WGS sequence"/>
</dbReference>
<gene>
    <name evidence="9" type="ORF">FHK81_08230</name>
</gene>
<accession>A0A558BB94</accession>
<proteinExistence type="inferred from homology"/>
<dbReference type="InterPro" id="IPR042092">
    <property type="entry name" value="PsdUridine_s_RsuA/RluB/E/F_cat"/>
</dbReference>
<dbReference type="InterPro" id="IPR050343">
    <property type="entry name" value="RsuA_PseudoU_synthase"/>
</dbReference>
<dbReference type="GO" id="GO:0003723">
    <property type="term" value="F:RNA binding"/>
    <property type="evidence" value="ECO:0007669"/>
    <property type="project" value="UniProtKB-KW"/>
</dbReference>